<name>A0A1Q3EIA0_LENED</name>
<dbReference type="AlphaFoldDB" id="A0A1Q3EIA0"/>
<dbReference type="GO" id="GO:0016616">
    <property type="term" value="F:oxidoreductase activity, acting on the CH-OH group of donors, NAD or NADP as acceptor"/>
    <property type="evidence" value="ECO:0007669"/>
    <property type="project" value="TreeGrafter"/>
</dbReference>
<reference evidence="4 5" key="2">
    <citation type="submission" date="2017-02" db="EMBL/GenBank/DDBJ databases">
        <title>A genome survey and senescence transcriptome analysis in Lentinula edodes.</title>
        <authorList>
            <person name="Sakamoto Y."/>
            <person name="Nakade K."/>
            <person name="Sato S."/>
            <person name="Yoshida Y."/>
            <person name="Miyazaki K."/>
            <person name="Natsume S."/>
            <person name="Konno N."/>
        </authorList>
    </citation>
    <scope>NUCLEOTIDE SEQUENCE [LARGE SCALE GENOMIC DNA]</scope>
    <source>
        <strain evidence="4 5">NBRC 111202</strain>
    </source>
</reference>
<dbReference type="PANTHER" id="PTHR10366">
    <property type="entry name" value="NAD DEPENDENT EPIMERASE/DEHYDRATASE"/>
    <property type="match status" value="1"/>
</dbReference>
<accession>A0A1Q3EIA0</accession>
<dbReference type="EMBL" id="BDGU01000364">
    <property type="protein sequence ID" value="GAW06920.1"/>
    <property type="molecule type" value="Genomic_DNA"/>
</dbReference>
<evidence type="ECO:0000256" key="2">
    <source>
        <dbReference type="ARBA" id="ARBA00023445"/>
    </source>
</evidence>
<dbReference type="PANTHER" id="PTHR10366:SF564">
    <property type="entry name" value="STEROL-4-ALPHA-CARBOXYLATE 3-DEHYDROGENASE, DECARBOXYLATING"/>
    <property type="match status" value="1"/>
</dbReference>
<dbReference type="Gene3D" id="3.40.50.720">
    <property type="entry name" value="NAD(P)-binding Rossmann-like Domain"/>
    <property type="match status" value="1"/>
</dbReference>
<keyword evidence="5" id="KW-1185">Reference proteome</keyword>
<dbReference type="SUPFAM" id="SSF51735">
    <property type="entry name" value="NAD(P)-binding Rossmann-fold domains"/>
    <property type="match status" value="1"/>
</dbReference>
<protein>
    <submittedName>
        <fullName evidence="4">D-lactaldehyde dehydrogenase</fullName>
    </submittedName>
</protein>
<sequence length="336" mass="36999">MPALTTKNNTILITGANGFVASWVIDTLLKRGYTVRAAVRTEVKGQYILEQFKSYSETGKIQVVAVGDIAKETAFDDAVKDVDGIIHTASPVHLGSGEPSEIIEPAVNGTLGILKSALKFGVSVKRIIVTSSCAAVKERQETRTNIDETSWNESSIVECEEKGKNAHPLDMYSASKTIAEKRAWEFVAEHASEIKWDFVVITPPWIFGPPLQEVTSVETLNSSNMYWYKAVFEGNFFGANPETDPAHGWIDVRDAAEAHARALEEPTAGGERIIVCAGSPWVWQDFCDIAQGVDPKIHSIGNTFNTAKEHSILGLEYRTMKEMTDDTLAYITKKGW</sequence>
<proteinExistence type="inferred from homology"/>
<keyword evidence="1" id="KW-0560">Oxidoreductase</keyword>
<dbReference type="Proteomes" id="UP000188533">
    <property type="component" value="Unassembled WGS sequence"/>
</dbReference>
<comment type="caution">
    <text evidence="4">The sequence shown here is derived from an EMBL/GenBank/DDBJ whole genome shotgun (WGS) entry which is preliminary data.</text>
</comment>
<dbReference type="Pfam" id="PF01370">
    <property type="entry name" value="Epimerase"/>
    <property type="match status" value="1"/>
</dbReference>
<dbReference type="STRING" id="5353.A0A1Q3EIA0"/>
<dbReference type="InterPro" id="IPR036291">
    <property type="entry name" value="NAD(P)-bd_dom_sf"/>
</dbReference>
<gene>
    <name evidence="4" type="ORF">LENED_008876</name>
</gene>
<dbReference type="InterPro" id="IPR050425">
    <property type="entry name" value="NAD(P)_dehydrat-like"/>
</dbReference>
<reference evidence="4 5" key="1">
    <citation type="submission" date="2016-08" db="EMBL/GenBank/DDBJ databases">
        <authorList>
            <consortium name="Lentinula edodes genome sequencing consortium"/>
            <person name="Sakamoto Y."/>
            <person name="Nakade K."/>
            <person name="Sato S."/>
            <person name="Yoshida Y."/>
            <person name="Miyazaki K."/>
            <person name="Natsume S."/>
            <person name="Konno N."/>
        </authorList>
    </citation>
    <scope>NUCLEOTIDE SEQUENCE [LARGE SCALE GENOMIC DNA]</scope>
    <source>
        <strain evidence="4 5">NBRC 111202</strain>
    </source>
</reference>
<dbReference type="InterPro" id="IPR001509">
    <property type="entry name" value="Epimerase_deHydtase"/>
</dbReference>
<evidence type="ECO:0000256" key="1">
    <source>
        <dbReference type="ARBA" id="ARBA00023002"/>
    </source>
</evidence>
<comment type="similarity">
    <text evidence="2">Belongs to the NAD(P)-dependent epimerase/dehydratase family. Dihydroflavonol-4-reductase subfamily.</text>
</comment>
<evidence type="ECO:0000313" key="4">
    <source>
        <dbReference type="EMBL" id="GAW06920.1"/>
    </source>
</evidence>
<evidence type="ECO:0000313" key="5">
    <source>
        <dbReference type="Proteomes" id="UP000188533"/>
    </source>
</evidence>
<organism evidence="4 5">
    <name type="scientific">Lentinula edodes</name>
    <name type="common">Shiitake mushroom</name>
    <name type="synonym">Lentinus edodes</name>
    <dbReference type="NCBI Taxonomy" id="5353"/>
    <lineage>
        <taxon>Eukaryota</taxon>
        <taxon>Fungi</taxon>
        <taxon>Dikarya</taxon>
        <taxon>Basidiomycota</taxon>
        <taxon>Agaricomycotina</taxon>
        <taxon>Agaricomycetes</taxon>
        <taxon>Agaricomycetidae</taxon>
        <taxon>Agaricales</taxon>
        <taxon>Marasmiineae</taxon>
        <taxon>Omphalotaceae</taxon>
        <taxon>Lentinula</taxon>
    </lineage>
</organism>
<evidence type="ECO:0000259" key="3">
    <source>
        <dbReference type="Pfam" id="PF01370"/>
    </source>
</evidence>
<feature type="domain" description="NAD-dependent epimerase/dehydratase" evidence="3">
    <location>
        <begin position="11"/>
        <end position="274"/>
    </location>
</feature>